<reference evidence="5 6" key="1">
    <citation type="submission" date="2019-03" db="EMBL/GenBank/DDBJ databases">
        <authorList>
            <consortium name="Pathogen Informatics"/>
        </authorList>
    </citation>
    <scope>NUCLEOTIDE SEQUENCE [LARGE SCALE GENOMIC DNA]</scope>
    <source>
        <strain evidence="5 6">NCTC12998</strain>
    </source>
</reference>
<dbReference type="Proteomes" id="UP000345637">
    <property type="component" value="Unassembled WGS sequence"/>
</dbReference>
<dbReference type="SUPFAM" id="SSF53671">
    <property type="entry name" value="Aspartate/ornithine carbamoyltransferase"/>
    <property type="match status" value="1"/>
</dbReference>
<feature type="domain" description="Aspartate/ornithine carbamoyltransferase Asp/Orn-binding" evidence="3">
    <location>
        <begin position="210"/>
        <end position="371"/>
    </location>
</feature>
<dbReference type="InterPro" id="IPR006131">
    <property type="entry name" value="Asp_carbamoyltransf_Asp/Orn-bd"/>
</dbReference>
<dbReference type="InterPro" id="IPR006130">
    <property type="entry name" value="Asp/Orn_carbamoylTrfase"/>
</dbReference>
<dbReference type="InterPro" id="IPR017702">
    <property type="entry name" value="Carbamoyltransferase_YgeW"/>
</dbReference>
<evidence type="ECO:0000256" key="1">
    <source>
        <dbReference type="ARBA" id="ARBA00022679"/>
    </source>
</evidence>
<dbReference type="InterPro" id="IPR036901">
    <property type="entry name" value="Asp/Orn_carbamoylTrfase_sf"/>
</dbReference>
<dbReference type="GO" id="GO:0016597">
    <property type="term" value="F:amino acid binding"/>
    <property type="evidence" value="ECO:0007669"/>
    <property type="project" value="InterPro"/>
</dbReference>
<dbReference type="EMBL" id="CAADJE010000037">
    <property type="protein sequence ID" value="VFS90065.1"/>
    <property type="molecule type" value="Genomic_DNA"/>
</dbReference>
<dbReference type="PANTHER" id="PTHR45753:SF3">
    <property type="entry name" value="ORNITHINE TRANSCARBAMYLASE, MITOCHONDRIAL"/>
    <property type="match status" value="1"/>
</dbReference>
<name>A0A485D0F4_RAOPL</name>
<comment type="similarity">
    <text evidence="2">Belongs to the aspartate/ornithine carbamoyltransferase superfamily.</text>
</comment>
<proteinExistence type="inferred from homology"/>
<dbReference type="GO" id="GO:0019240">
    <property type="term" value="P:citrulline biosynthetic process"/>
    <property type="evidence" value="ECO:0007669"/>
    <property type="project" value="TreeGrafter"/>
</dbReference>
<dbReference type="NCBIfam" id="TIGR03316">
    <property type="entry name" value="ygeW"/>
    <property type="match status" value="1"/>
</dbReference>
<dbReference type="Pfam" id="PF02729">
    <property type="entry name" value="OTCace_N"/>
    <property type="match status" value="1"/>
</dbReference>
<organism evidence="5 6">
    <name type="scientific">Raoultella planticola</name>
    <name type="common">Klebsiella planticola</name>
    <dbReference type="NCBI Taxonomy" id="575"/>
    <lineage>
        <taxon>Bacteria</taxon>
        <taxon>Pseudomonadati</taxon>
        <taxon>Pseudomonadota</taxon>
        <taxon>Gammaproteobacteria</taxon>
        <taxon>Enterobacterales</taxon>
        <taxon>Enterobacteriaceae</taxon>
        <taxon>Klebsiella/Raoultella group</taxon>
        <taxon>Raoultella</taxon>
    </lineage>
</organism>
<dbReference type="Gene3D" id="3.40.50.1370">
    <property type="entry name" value="Aspartate/ornithine carbamoyltransferase"/>
    <property type="match status" value="2"/>
</dbReference>
<feature type="domain" description="Aspartate/ornithine carbamoyltransferase carbamoyl-P binding" evidence="4">
    <location>
        <begin position="21"/>
        <end position="177"/>
    </location>
</feature>
<dbReference type="NCBIfam" id="NF005538">
    <property type="entry name" value="PRK07200.1"/>
    <property type="match status" value="1"/>
</dbReference>
<dbReference type="PRINTS" id="PR00101">
    <property type="entry name" value="ATCASE"/>
</dbReference>
<dbReference type="Pfam" id="PF00185">
    <property type="entry name" value="OTCace"/>
    <property type="match status" value="1"/>
</dbReference>
<dbReference type="PANTHER" id="PTHR45753">
    <property type="entry name" value="ORNITHINE CARBAMOYLTRANSFERASE, MITOCHONDRIAL"/>
    <property type="match status" value="1"/>
</dbReference>
<dbReference type="PRINTS" id="PR00100">
    <property type="entry name" value="AOTCASE"/>
</dbReference>
<dbReference type="GO" id="GO:0042450">
    <property type="term" value="P:L-arginine biosynthetic process via ornithine"/>
    <property type="evidence" value="ECO:0007669"/>
    <property type="project" value="TreeGrafter"/>
</dbReference>
<dbReference type="GO" id="GO:0004585">
    <property type="term" value="F:ornithine carbamoyltransferase activity"/>
    <property type="evidence" value="ECO:0007669"/>
    <property type="project" value="TreeGrafter"/>
</dbReference>
<evidence type="ECO:0000313" key="5">
    <source>
        <dbReference type="EMBL" id="VFS90065.1"/>
    </source>
</evidence>
<protein>
    <submittedName>
        <fullName evidence="5">Aspartate/ornithine carbamoyltransferase family protein</fullName>
    </submittedName>
</protein>
<evidence type="ECO:0000256" key="2">
    <source>
        <dbReference type="RuleBase" id="RU003634"/>
    </source>
</evidence>
<keyword evidence="1 2" id="KW-0808">Transferase</keyword>
<dbReference type="InterPro" id="IPR006132">
    <property type="entry name" value="Asp/Orn_carbamoyltranf_P-bd"/>
</dbReference>
<gene>
    <name evidence="5" type="primary">ygeW</name>
    <name evidence="5" type="ORF">NCTC12998_06903</name>
</gene>
<evidence type="ECO:0000313" key="6">
    <source>
        <dbReference type="Proteomes" id="UP000345637"/>
    </source>
</evidence>
<evidence type="ECO:0000259" key="3">
    <source>
        <dbReference type="Pfam" id="PF00185"/>
    </source>
</evidence>
<dbReference type="AlphaFoldDB" id="A0A485D0F4"/>
<evidence type="ECO:0000259" key="4">
    <source>
        <dbReference type="Pfam" id="PF02729"/>
    </source>
</evidence>
<sequence>MKTVNELIKDINHLNSNLHDKDFLLTWEQSPDELKQVLDVAEALKTLRAENIATQVFNSGLGISVFRDNSTRTRFSYASALNLLGLAQQDLDEGKSQIAHGETVRETANMISFCADVIGIRDDMYLGAGNAYMREVGDALDDGYQQGVLPQRPALINLQCDIDHPTQAMADLAWLREHFGSLENLKGKKIAMTWAYSPSYGKPLSVPQGIIGLMTRFGMDVTLAHPEGYDLIPDVIDVAKNNAKASGGHFRQVTDMAEAFKDADIVYPKSWAPYKVMEKRTELLRANDHAGLKALEQACLAQNANHKDWHCTEEMMAQTQGGEALYMHCLPADITGVSCDEGEVTEAVFEKYRIATYKEASWKPYIIAAMILCRKYARPGQLLEQLLNEAQKTRQVTYQAGLQASITASA</sequence>
<accession>A0A485D0F4</accession>